<reference evidence="10 11" key="1">
    <citation type="submission" date="2020-08" db="EMBL/GenBank/DDBJ databases">
        <title>Sequencing the genomes of 1000 actinobacteria strains.</title>
        <authorList>
            <person name="Klenk H.-P."/>
        </authorList>
    </citation>
    <scope>NUCLEOTIDE SEQUENCE [LARGE SCALE GENOMIC DNA]</scope>
    <source>
        <strain evidence="10 11">DSM 45582</strain>
    </source>
</reference>
<keyword evidence="6" id="KW-0119">Carbohydrate metabolism</keyword>
<keyword evidence="11" id="KW-1185">Reference proteome</keyword>
<evidence type="ECO:0000256" key="6">
    <source>
        <dbReference type="ARBA" id="ARBA00023277"/>
    </source>
</evidence>
<keyword evidence="2" id="KW-0964">Secreted</keyword>
<feature type="signal peptide" evidence="9">
    <location>
        <begin position="1"/>
        <end position="16"/>
    </location>
</feature>
<keyword evidence="5" id="KW-0378">Hydrolase</keyword>
<dbReference type="GO" id="GO:0030600">
    <property type="term" value="F:feruloyl esterase activity"/>
    <property type="evidence" value="ECO:0007669"/>
    <property type="project" value="InterPro"/>
</dbReference>
<feature type="chain" id="PRO_5039277439" evidence="9">
    <location>
        <begin position="17"/>
        <end position="309"/>
    </location>
</feature>
<protein>
    <submittedName>
        <fullName evidence="10">Polyhydroxybutyrate depolymerase</fullName>
    </submittedName>
</protein>
<dbReference type="AlphaFoldDB" id="A0A840NSH2"/>
<keyword evidence="7" id="KW-0624">Polysaccharide degradation</keyword>
<evidence type="ECO:0000256" key="9">
    <source>
        <dbReference type="SAM" id="SignalP"/>
    </source>
</evidence>
<organism evidence="10 11">
    <name type="scientific">Saccharopolyspora gloriosae</name>
    <dbReference type="NCBI Taxonomy" id="455344"/>
    <lineage>
        <taxon>Bacteria</taxon>
        <taxon>Bacillati</taxon>
        <taxon>Actinomycetota</taxon>
        <taxon>Actinomycetes</taxon>
        <taxon>Pseudonocardiales</taxon>
        <taxon>Pseudonocardiaceae</taxon>
        <taxon>Saccharopolyspora</taxon>
    </lineage>
</organism>
<evidence type="ECO:0000313" key="11">
    <source>
        <dbReference type="Proteomes" id="UP000580474"/>
    </source>
</evidence>
<name>A0A840NSH2_9PSEU</name>
<evidence type="ECO:0000256" key="7">
    <source>
        <dbReference type="ARBA" id="ARBA00023326"/>
    </source>
</evidence>
<evidence type="ECO:0000256" key="5">
    <source>
        <dbReference type="ARBA" id="ARBA00022801"/>
    </source>
</evidence>
<dbReference type="EMBL" id="JACHIV010000001">
    <property type="protein sequence ID" value="MBB5071157.1"/>
    <property type="molecule type" value="Genomic_DNA"/>
</dbReference>
<dbReference type="GO" id="GO:0005576">
    <property type="term" value="C:extracellular region"/>
    <property type="evidence" value="ECO:0007669"/>
    <property type="project" value="UniProtKB-SubCell"/>
</dbReference>
<sequence>MHRAVLSLLITLGAVAATGAPAHATTAPDRPLPRTGCGDTPGIEPGTTARQEITSGDRTREYLVHVPQNYDPERPTPVALSFHGHTRSAEYQEELSGFSELDAIAVYPQGLVGTDGGTAWEGAPYSADADDVRFTSDLLDQVEDDLCVDPDRIYAAGKSNGGGFTEVLACRLGDRIAAFAPVAGAYYPQSGACRPSEPVPMISFHGTADDTIPYDGDPDKGLPAIPDWLGEWAEHDECDADPITEHPQPQVTRQHWTDCADRGALVHYRIDELGHDWPSRSSNPDSDKPTVIEATPLIWEFFQDHPLNA</sequence>
<comment type="subcellular location">
    <subcellularLocation>
        <location evidence="1">Secreted</location>
    </subcellularLocation>
</comment>
<dbReference type="PANTHER" id="PTHR38050">
    <property type="match status" value="1"/>
</dbReference>
<keyword evidence="4 9" id="KW-0732">Signal</keyword>
<dbReference type="Proteomes" id="UP000580474">
    <property type="component" value="Unassembled WGS sequence"/>
</dbReference>
<dbReference type="InterPro" id="IPR043595">
    <property type="entry name" value="FaeB/C/D"/>
</dbReference>
<comment type="caution">
    <text evidence="10">The sequence shown here is derived from an EMBL/GenBank/DDBJ whole genome shotgun (WGS) entry which is preliminary data.</text>
</comment>
<dbReference type="InterPro" id="IPR029058">
    <property type="entry name" value="AB_hydrolase_fold"/>
</dbReference>
<feature type="region of interest" description="Disordered" evidence="8">
    <location>
        <begin position="19"/>
        <end position="49"/>
    </location>
</feature>
<dbReference type="Gene3D" id="3.40.50.1820">
    <property type="entry name" value="alpha/beta hydrolase"/>
    <property type="match status" value="1"/>
</dbReference>
<dbReference type="RefSeq" id="WP_184481279.1">
    <property type="nucleotide sequence ID" value="NZ_JACHIV010000001.1"/>
</dbReference>
<evidence type="ECO:0000256" key="1">
    <source>
        <dbReference type="ARBA" id="ARBA00004613"/>
    </source>
</evidence>
<dbReference type="PANTHER" id="PTHR38050:SF2">
    <property type="entry name" value="FERULOYL ESTERASE C-RELATED"/>
    <property type="match status" value="1"/>
</dbReference>
<evidence type="ECO:0000256" key="3">
    <source>
        <dbReference type="ARBA" id="ARBA00022651"/>
    </source>
</evidence>
<proteinExistence type="predicted"/>
<evidence type="ECO:0000256" key="2">
    <source>
        <dbReference type="ARBA" id="ARBA00022525"/>
    </source>
</evidence>
<evidence type="ECO:0000313" key="10">
    <source>
        <dbReference type="EMBL" id="MBB5071157.1"/>
    </source>
</evidence>
<evidence type="ECO:0000256" key="4">
    <source>
        <dbReference type="ARBA" id="ARBA00022729"/>
    </source>
</evidence>
<feature type="compositionally biased region" description="Low complexity" evidence="8">
    <location>
        <begin position="19"/>
        <end position="28"/>
    </location>
</feature>
<dbReference type="GO" id="GO:0045493">
    <property type="term" value="P:xylan catabolic process"/>
    <property type="evidence" value="ECO:0007669"/>
    <property type="project" value="UniProtKB-KW"/>
</dbReference>
<gene>
    <name evidence="10" type="ORF">BJ969_004245</name>
</gene>
<keyword evidence="3" id="KW-0858">Xylan degradation</keyword>
<dbReference type="SUPFAM" id="SSF53474">
    <property type="entry name" value="alpha/beta-Hydrolases"/>
    <property type="match status" value="1"/>
</dbReference>
<accession>A0A840NSH2</accession>
<evidence type="ECO:0000256" key="8">
    <source>
        <dbReference type="SAM" id="MobiDB-lite"/>
    </source>
</evidence>